<feature type="signal peptide" evidence="2">
    <location>
        <begin position="1"/>
        <end position="31"/>
    </location>
</feature>
<evidence type="ECO:0000313" key="4">
    <source>
        <dbReference type="Proteomes" id="UP001279734"/>
    </source>
</evidence>
<keyword evidence="2" id="KW-0732">Signal</keyword>
<comment type="caution">
    <text evidence="3">The sequence shown here is derived from an EMBL/GenBank/DDBJ whole genome shotgun (WGS) entry which is preliminary data.</text>
</comment>
<feature type="chain" id="PRO_5041901432" evidence="2">
    <location>
        <begin position="32"/>
        <end position="279"/>
    </location>
</feature>
<sequence>MKMQLMNDNREAHGLIVALMLLSSHYAPAEGWRYPDAVRSHVPLQFLIWTKMPPEISLVSIFQWGSSADHFTRGVLAVISGTVVCALVLLLYGLGSSFRIECNYVSTMRSLSLYVVSANLKAPLDARGLSDEPPPRWMPDAVDMGDSLPANQWMVQGIFYAAAGMFAGITAGAYSFLLMTIDEGLLYYAAVGLLFIDFGILYPVLKPLVSCCSSLLRPVLPMPMLWWLVGGSSALFLISTAVGRKLGLSGVLMAVLLGQLLWALLLHYCCRSHGCCIRF</sequence>
<gene>
    <name evidence="3" type="ORF">Nepgr_007839</name>
</gene>
<keyword evidence="1" id="KW-0812">Transmembrane</keyword>
<protein>
    <submittedName>
        <fullName evidence="3">Uncharacterized protein</fullName>
    </submittedName>
</protein>
<dbReference type="EMBL" id="BSYO01000006">
    <property type="protein sequence ID" value="GMH05999.1"/>
    <property type="molecule type" value="Genomic_DNA"/>
</dbReference>
<dbReference type="Proteomes" id="UP001279734">
    <property type="component" value="Unassembled WGS sequence"/>
</dbReference>
<reference evidence="3" key="1">
    <citation type="submission" date="2023-05" db="EMBL/GenBank/DDBJ databases">
        <title>Nepenthes gracilis genome sequencing.</title>
        <authorList>
            <person name="Fukushima K."/>
        </authorList>
    </citation>
    <scope>NUCLEOTIDE SEQUENCE</scope>
    <source>
        <strain evidence="3">SING2019-196</strain>
    </source>
</reference>
<proteinExistence type="predicted"/>
<feature type="transmembrane region" description="Helical" evidence="1">
    <location>
        <begin position="185"/>
        <end position="205"/>
    </location>
</feature>
<evidence type="ECO:0000256" key="1">
    <source>
        <dbReference type="SAM" id="Phobius"/>
    </source>
</evidence>
<keyword evidence="4" id="KW-1185">Reference proteome</keyword>
<name>A0AAD3XIQ0_NEPGR</name>
<accession>A0AAD3XIQ0</accession>
<organism evidence="3 4">
    <name type="scientific">Nepenthes gracilis</name>
    <name type="common">Slender pitcher plant</name>
    <dbReference type="NCBI Taxonomy" id="150966"/>
    <lineage>
        <taxon>Eukaryota</taxon>
        <taxon>Viridiplantae</taxon>
        <taxon>Streptophyta</taxon>
        <taxon>Embryophyta</taxon>
        <taxon>Tracheophyta</taxon>
        <taxon>Spermatophyta</taxon>
        <taxon>Magnoliopsida</taxon>
        <taxon>eudicotyledons</taxon>
        <taxon>Gunneridae</taxon>
        <taxon>Pentapetalae</taxon>
        <taxon>Caryophyllales</taxon>
        <taxon>Nepenthaceae</taxon>
        <taxon>Nepenthes</taxon>
    </lineage>
</organism>
<keyword evidence="1" id="KW-0472">Membrane</keyword>
<feature type="transmembrane region" description="Helical" evidence="1">
    <location>
        <begin position="158"/>
        <end position="179"/>
    </location>
</feature>
<keyword evidence="1" id="KW-1133">Transmembrane helix</keyword>
<feature type="transmembrane region" description="Helical" evidence="1">
    <location>
        <begin position="74"/>
        <end position="94"/>
    </location>
</feature>
<evidence type="ECO:0000313" key="3">
    <source>
        <dbReference type="EMBL" id="GMH05999.1"/>
    </source>
</evidence>
<dbReference type="AlphaFoldDB" id="A0AAD3XIQ0"/>
<feature type="transmembrane region" description="Helical" evidence="1">
    <location>
        <begin position="225"/>
        <end position="242"/>
    </location>
</feature>
<evidence type="ECO:0000256" key="2">
    <source>
        <dbReference type="SAM" id="SignalP"/>
    </source>
</evidence>
<feature type="transmembrane region" description="Helical" evidence="1">
    <location>
        <begin position="248"/>
        <end position="270"/>
    </location>
</feature>